<keyword evidence="2" id="KW-0472">Membrane</keyword>
<evidence type="ECO:0000313" key="3">
    <source>
        <dbReference type="EMBL" id="QDT16320.1"/>
    </source>
</evidence>
<sequence>MKNRDRQGAGSLTVAVLSFGSDPPMVEQSIITVVTWMFLAGLYWLVRRESRTAQAGVAEYADALKWFVRVGWLLTVGGVLFVGLTLRGQDYWAAMGMAGLFAALILILHLEAFFVRVALDGEFLLTSSPWRRDRVIPVSAVTGCDYSPSMQWYRVYTAGYGVVRLHWMMKGIGGLLAALPVQVPKGPSSPGQDAHEMNSGAASTGASAVGRNLEPTPPP</sequence>
<evidence type="ECO:0000256" key="1">
    <source>
        <dbReference type="SAM" id="MobiDB-lite"/>
    </source>
</evidence>
<keyword evidence="2" id="KW-1133">Transmembrane helix</keyword>
<dbReference type="Proteomes" id="UP000318741">
    <property type="component" value="Chromosome"/>
</dbReference>
<dbReference type="KEGG" id="acaf:CA12_24210"/>
<feature type="compositionally biased region" description="Low complexity" evidence="1">
    <location>
        <begin position="199"/>
        <end position="210"/>
    </location>
</feature>
<evidence type="ECO:0000256" key="2">
    <source>
        <dbReference type="SAM" id="Phobius"/>
    </source>
</evidence>
<feature type="transmembrane region" description="Helical" evidence="2">
    <location>
        <begin position="30"/>
        <end position="46"/>
    </location>
</feature>
<gene>
    <name evidence="3" type="ORF">CA12_24210</name>
</gene>
<feature type="transmembrane region" description="Helical" evidence="2">
    <location>
        <begin position="66"/>
        <end position="86"/>
    </location>
</feature>
<keyword evidence="4" id="KW-1185">Reference proteome</keyword>
<reference evidence="3 4" key="1">
    <citation type="submission" date="2019-02" db="EMBL/GenBank/DDBJ databases">
        <title>Deep-cultivation of Planctomycetes and their phenomic and genomic characterization uncovers novel biology.</title>
        <authorList>
            <person name="Wiegand S."/>
            <person name="Jogler M."/>
            <person name="Boedeker C."/>
            <person name="Pinto D."/>
            <person name="Vollmers J."/>
            <person name="Rivas-Marin E."/>
            <person name="Kohn T."/>
            <person name="Peeters S.H."/>
            <person name="Heuer A."/>
            <person name="Rast P."/>
            <person name="Oberbeckmann S."/>
            <person name="Bunk B."/>
            <person name="Jeske O."/>
            <person name="Meyerdierks A."/>
            <person name="Storesund J.E."/>
            <person name="Kallscheuer N."/>
            <person name="Luecker S."/>
            <person name="Lage O.M."/>
            <person name="Pohl T."/>
            <person name="Merkel B.J."/>
            <person name="Hornburger P."/>
            <person name="Mueller R.-W."/>
            <person name="Bruemmer F."/>
            <person name="Labrenz M."/>
            <person name="Spormann A.M."/>
            <person name="Op den Camp H."/>
            <person name="Overmann J."/>
            <person name="Amann R."/>
            <person name="Jetten M.S.M."/>
            <person name="Mascher T."/>
            <person name="Medema M.H."/>
            <person name="Devos D.P."/>
            <person name="Kaster A.-K."/>
            <person name="Ovreas L."/>
            <person name="Rohde M."/>
            <person name="Galperin M.Y."/>
            <person name="Jogler C."/>
        </authorList>
    </citation>
    <scope>NUCLEOTIDE SEQUENCE [LARGE SCALE GENOMIC DNA]</scope>
    <source>
        <strain evidence="3 4">CA12</strain>
    </source>
</reference>
<dbReference type="OrthoDB" id="10013369at2"/>
<accession>A0A517PAB3</accession>
<feature type="transmembrane region" description="Helical" evidence="2">
    <location>
        <begin position="92"/>
        <end position="115"/>
    </location>
</feature>
<organism evidence="3 4">
    <name type="scientific">Alienimonas californiensis</name>
    <dbReference type="NCBI Taxonomy" id="2527989"/>
    <lineage>
        <taxon>Bacteria</taxon>
        <taxon>Pseudomonadati</taxon>
        <taxon>Planctomycetota</taxon>
        <taxon>Planctomycetia</taxon>
        <taxon>Planctomycetales</taxon>
        <taxon>Planctomycetaceae</taxon>
        <taxon>Alienimonas</taxon>
    </lineage>
</organism>
<dbReference type="AlphaFoldDB" id="A0A517PAB3"/>
<dbReference type="EMBL" id="CP036265">
    <property type="protein sequence ID" value="QDT16320.1"/>
    <property type="molecule type" value="Genomic_DNA"/>
</dbReference>
<keyword evidence="2" id="KW-0812">Transmembrane</keyword>
<evidence type="ECO:0000313" key="4">
    <source>
        <dbReference type="Proteomes" id="UP000318741"/>
    </source>
</evidence>
<protein>
    <submittedName>
        <fullName evidence="3">Uncharacterized protein</fullName>
    </submittedName>
</protein>
<proteinExistence type="predicted"/>
<feature type="region of interest" description="Disordered" evidence="1">
    <location>
        <begin position="185"/>
        <end position="219"/>
    </location>
</feature>
<name>A0A517PAB3_9PLAN</name>
<dbReference type="RefSeq" id="WP_145359159.1">
    <property type="nucleotide sequence ID" value="NZ_CP036265.1"/>
</dbReference>